<sequence>MEGRKGKYVGRRRENGANLRPKQEDINASVDTSVIHLVCRAEMKDGRVRRDGPHASSQLFLMVKKSSRHRAINSGVAGVRRGESIRHGGDGAGREGRGRARGFIVRETLMTEAADVWLWARRHYHGWETHVTWGRGEGGCRVMARRTVLRREA</sequence>
<proteinExistence type="predicted"/>
<feature type="region of interest" description="Disordered" evidence="1">
    <location>
        <begin position="1"/>
        <end position="25"/>
    </location>
</feature>
<organism evidence="2 3">
    <name type="scientific">Portunus trituberculatus</name>
    <name type="common">Swimming crab</name>
    <name type="synonym">Neptunus trituberculatus</name>
    <dbReference type="NCBI Taxonomy" id="210409"/>
    <lineage>
        <taxon>Eukaryota</taxon>
        <taxon>Metazoa</taxon>
        <taxon>Ecdysozoa</taxon>
        <taxon>Arthropoda</taxon>
        <taxon>Crustacea</taxon>
        <taxon>Multicrustacea</taxon>
        <taxon>Malacostraca</taxon>
        <taxon>Eumalacostraca</taxon>
        <taxon>Eucarida</taxon>
        <taxon>Decapoda</taxon>
        <taxon>Pleocyemata</taxon>
        <taxon>Brachyura</taxon>
        <taxon>Eubrachyura</taxon>
        <taxon>Portunoidea</taxon>
        <taxon>Portunidae</taxon>
        <taxon>Portuninae</taxon>
        <taxon>Portunus</taxon>
    </lineage>
</organism>
<dbReference type="AlphaFoldDB" id="A0A5B7ERJ0"/>
<evidence type="ECO:0000313" key="2">
    <source>
        <dbReference type="EMBL" id="MPC37380.1"/>
    </source>
</evidence>
<reference evidence="2 3" key="1">
    <citation type="submission" date="2019-05" db="EMBL/GenBank/DDBJ databases">
        <title>Another draft genome of Portunus trituberculatus and its Hox gene families provides insights of decapod evolution.</title>
        <authorList>
            <person name="Jeong J.-H."/>
            <person name="Song I."/>
            <person name="Kim S."/>
            <person name="Choi T."/>
            <person name="Kim D."/>
            <person name="Ryu S."/>
            <person name="Kim W."/>
        </authorList>
    </citation>
    <scope>NUCLEOTIDE SEQUENCE [LARGE SCALE GENOMIC DNA]</scope>
    <source>
        <tissue evidence="2">Muscle</tissue>
    </source>
</reference>
<evidence type="ECO:0000256" key="1">
    <source>
        <dbReference type="SAM" id="MobiDB-lite"/>
    </source>
</evidence>
<evidence type="ECO:0000313" key="3">
    <source>
        <dbReference type="Proteomes" id="UP000324222"/>
    </source>
</evidence>
<name>A0A5B7ERJ0_PORTR</name>
<comment type="caution">
    <text evidence="2">The sequence shown here is derived from an EMBL/GenBank/DDBJ whole genome shotgun (WGS) entry which is preliminary data.</text>
</comment>
<accession>A0A5B7ERJ0</accession>
<dbReference type="EMBL" id="VSRR010003767">
    <property type="protein sequence ID" value="MPC37380.1"/>
    <property type="molecule type" value="Genomic_DNA"/>
</dbReference>
<gene>
    <name evidence="2" type="ORF">E2C01_030855</name>
</gene>
<protein>
    <submittedName>
        <fullName evidence="2">Uncharacterized protein</fullName>
    </submittedName>
</protein>
<dbReference type="Proteomes" id="UP000324222">
    <property type="component" value="Unassembled WGS sequence"/>
</dbReference>
<keyword evidence="3" id="KW-1185">Reference proteome</keyword>